<dbReference type="AlphaFoldDB" id="A0A7R9ZHI7"/>
<evidence type="ECO:0000256" key="1">
    <source>
        <dbReference type="SAM" id="MobiDB-lite"/>
    </source>
</evidence>
<reference evidence="2" key="1">
    <citation type="submission" date="2021-01" db="EMBL/GenBank/DDBJ databases">
        <authorList>
            <person name="Corre E."/>
            <person name="Pelletier E."/>
            <person name="Niang G."/>
            <person name="Scheremetjew M."/>
            <person name="Finn R."/>
            <person name="Kale V."/>
            <person name="Holt S."/>
            <person name="Cochrane G."/>
            <person name="Meng A."/>
            <person name="Brown T."/>
            <person name="Cohen L."/>
        </authorList>
    </citation>
    <scope>NUCLEOTIDE SEQUENCE</scope>
    <source>
        <strain evidence="2">CCMP147</strain>
    </source>
</reference>
<protein>
    <submittedName>
        <fullName evidence="2">Uncharacterized protein</fullName>
    </submittedName>
</protein>
<proteinExistence type="predicted"/>
<name>A0A7R9ZHI7_9STRA</name>
<dbReference type="EMBL" id="HBED01044856">
    <property type="protein sequence ID" value="CAD8324110.1"/>
    <property type="molecule type" value="Transcribed_RNA"/>
</dbReference>
<gene>
    <name evidence="2" type="ORF">TDUB1175_LOCUS22529</name>
</gene>
<sequence>MRSKRSGNGVASECKSSDEKNAELLSRFKGANAHPQTTASDMTDLTNRICYDLTAKPLGACGLRRNRWSAPDLKNLQGQLRSGGDVAEEDQEKDPLRRFRETIPNPAKNADRNNHSQPGPRLRRRVSAAGRVGMGMTQAAISALSSLQIGEGDDAAGANGNDASTLKSASNSSSVVLDDNFNLRNLLSASKDEEEGAEKSDCDDPLIF</sequence>
<organism evidence="2">
    <name type="scientific">Pseudictyota dubia</name>
    <dbReference type="NCBI Taxonomy" id="2749911"/>
    <lineage>
        <taxon>Eukaryota</taxon>
        <taxon>Sar</taxon>
        <taxon>Stramenopiles</taxon>
        <taxon>Ochrophyta</taxon>
        <taxon>Bacillariophyta</taxon>
        <taxon>Mediophyceae</taxon>
        <taxon>Biddulphiophycidae</taxon>
        <taxon>Eupodiscales</taxon>
        <taxon>Odontellaceae</taxon>
        <taxon>Pseudictyota</taxon>
    </lineage>
</organism>
<accession>A0A7R9ZHI7</accession>
<feature type="region of interest" description="Disordered" evidence="1">
    <location>
        <begin position="75"/>
        <end position="123"/>
    </location>
</feature>
<evidence type="ECO:0000313" key="2">
    <source>
        <dbReference type="EMBL" id="CAD8324110.1"/>
    </source>
</evidence>